<evidence type="ECO:0000256" key="9">
    <source>
        <dbReference type="ARBA" id="ARBA00023310"/>
    </source>
</evidence>
<reference evidence="11" key="1">
    <citation type="submission" date="2019-10" db="EMBL/GenBank/DDBJ databases">
        <authorList>
            <consortium name="DOE Joint Genome Institute"/>
            <person name="Kuo A."/>
            <person name="Miyauchi S."/>
            <person name="Kiss E."/>
            <person name="Drula E."/>
            <person name="Kohler A."/>
            <person name="Sanchez-Garcia M."/>
            <person name="Andreopoulos B."/>
            <person name="Barry K.W."/>
            <person name="Bonito G."/>
            <person name="Buee M."/>
            <person name="Carver A."/>
            <person name="Chen C."/>
            <person name="Cichocki N."/>
            <person name="Clum A."/>
            <person name="Culley D."/>
            <person name="Crous P.W."/>
            <person name="Fauchery L."/>
            <person name="Girlanda M."/>
            <person name="Hayes R."/>
            <person name="Keri Z."/>
            <person name="LaButti K."/>
            <person name="Lipzen A."/>
            <person name="Lombard V."/>
            <person name="Magnuson J."/>
            <person name="Maillard F."/>
            <person name="Morin E."/>
            <person name="Murat C."/>
            <person name="Nolan M."/>
            <person name="Ohm R."/>
            <person name="Pangilinan J."/>
            <person name="Pereira M."/>
            <person name="Perotto S."/>
            <person name="Peter M."/>
            <person name="Riley R."/>
            <person name="Sitrit Y."/>
            <person name="Stielow B."/>
            <person name="Szollosi G."/>
            <person name="Zifcakova L."/>
            <person name="Stursova M."/>
            <person name="Spatafora J.W."/>
            <person name="Tedersoo L."/>
            <person name="Vaario L.-M."/>
            <person name="Yamada A."/>
            <person name="Yan M."/>
            <person name="Wang P."/>
            <person name="Xu J."/>
            <person name="Bruns T."/>
            <person name="Baldrian P."/>
            <person name="Vilgalys R."/>
            <person name="Henrissat B."/>
            <person name="Grigoriev I.V."/>
            <person name="Hibbett D."/>
            <person name="Nagy L.G."/>
            <person name="Martin F.M."/>
        </authorList>
    </citation>
    <scope>NUCLEOTIDE SEQUENCE</scope>
    <source>
        <strain evidence="11">Prilba</strain>
    </source>
</reference>
<proteinExistence type="inferred from homology"/>
<evidence type="ECO:0000256" key="3">
    <source>
        <dbReference type="ARBA" id="ARBA00022448"/>
    </source>
</evidence>
<evidence type="ECO:0000256" key="4">
    <source>
        <dbReference type="ARBA" id="ARBA00022547"/>
    </source>
</evidence>
<feature type="compositionally biased region" description="Low complexity" evidence="10">
    <location>
        <begin position="18"/>
        <end position="37"/>
    </location>
</feature>
<keyword evidence="9" id="KW-0066">ATP synthesis</keyword>
<feature type="region of interest" description="Disordered" evidence="10">
    <location>
        <begin position="14"/>
        <end position="37"/>
    </location>
</feature>
<dbReference type="OrthoDB" id="437at2759"/>
<dbReference type="GO" id="GO:0015986">
    <property type="term" value="P:proton motive force-driven ATP synthesis"/>
    <property type="evidence" value="ECO:0007669"/>
    <property type="project" value="InterPro"/>
</dbReference>
<evidence type="ECO:0000256" key="6">
    <source>
        <dbReference type="ARBA" id="ARBA00023065"/>
    </source>
</evidence>
<dbReference type="AlphaFoldDB" id="A0A9P5JX56"/>
<keyword evidence="4" id="KW-0138">CF(0)</keyword>
<dbReference type="InterPro" id="IPR006808">
    <property type="entry name" value="ATP_synth_F0_gsu_mt"/>
</dbReference>
<organism evidence="11 12">
    <name type="scientific">Russula ochroleuca</name>
    <dbReference type="NCBI Taxonomy" id="152965"/>
    <lineage>
        <taxon>Eukaryota</taxon>
        <taxon>Fungi</taxon>
        <taxon>Dikarya</taxon>
        <taxon>Basidiomycota</taxon>
        <taxon>Agaricomycotina</taxon>
        <taxon>Agaricomycetes</taxon>
        <taxon>Russulales</taxon>
        <taxon>Russulaceae</taxon>
        <taxon>Russula</taxon>
    </lineage>
</organism>
<dbReference type="GO" id="GO:0015078">
    <property type="term" value="F:proton transmembrane transporter activity"/>
    <property type="evidence" value="ECO:0007669"/>
    <property type="project" value="InterPro"/>
</dbReference>
<evidence type="ECO:0000256" key="1">
    <source>
        <dbReference type="ARBA" id="ARBA00004325"/>
    </source>
</evidence>
<comment type="subcellular location">
    <subcellularLocation>
        <location evidence="1">Mitochondrion membrane</location>
    </subcellularLocation>
</comment>
<keyword evidence="3" id="KW-0813">Transport</keyword>
<keyword evidence="5" id="KW-0375">Hydrogen ion transport</keyword>
<keyword evidence="8" id="KW-0472">Membrane</keyword>
<sequence>MIVTTLRRTLHAPRRRLATSPFSSTSTPLSSTSSSASSSASAAQKKAQDALGGLSAAVVRAGAYARSALGPFGTRLSGLLGSYQQPIKYNFAVTREVLKHVYTAERLQPPTSFGAVLGTYSTLLARARSIGYWRDVVRSGEYARLGVYALEAYGIFKVGEIVGRRSLVGYNLE</sequence>
<dbReference type="Pfam" id="PF04718">
    <property type="entry name" value="ATP-synt_G"/>
    <property type="match status" value="1"/>
</dbReference>
<keyword evidence="12" id="KW-1185">Reference proteome</keyword>
<comment type="caution">
    <text evidence="11">The sequence shown here is derived from an EMBL/GenBank/DDBJ whole genome shotgun (WGS) entry which is preliminary data.</text>
</comment>
<comment type="similarity">
    <text evidence="2">Belongs to the ATPase g subunit family.</text>
</comment>
<evidence type="ECO:0000256" key="10">
    <source>
        <dbReference type="SAM" id="MobiDB-lite"/>
    </source>
</evidence>
<evidence type="ECO:0000256" key="8">
    <source>
        <dbReference type="ARBA" id="ARBA00023136"/>
    </source>
</evidence>
<dbReference type="GO" id="GO:0045259">
    <property type="term" value="C:proton-transporting ATP synthase complex"/>
    <property type="evidence" value="ECO:0007669"/>
    <property type="project" value="UniProtKB-KW"/>
</dbReference>
<evidence type="ECO:0000313" key="12">
    <source>
        <dbReference type="Proteomes" id="UP000759537"/>
    </source>
</evidence>
<gene>
    <name evidence="11" type="ORF">DFH94DRAFT_638521</name>
</gene>
<evidence type="ECO:0000256" key="5">
    <source>
        <dbReference type="ARBA" id="ARBA00022781"/>
    </source>
</evidence>
<keyword evidence="6" id="KW-0406">Ion transport</keyword>
<dbReference type="Proteomes" id="UP000759537">
    <property type="component" value="Unassembled WGS sequence"/>
</dbReference>
<protein>
    <submittedName>
        <fullName evidence="11">Uncharacterized protein</fullName>
    </submittedName>
</protein>
<evidence type="ECO:0000256" key="7">
    <source>
        <dbReference type="ARBA" id="ARBA00023128"/>
    </source>
</evidence>
<evidence type="ECO:0000256" key="2">
    <source>
        <dbReference type="ARBA" id="ARBA00005699"/>
    </source>
</evidence>
<name>A0A9P5JX56_9AGAM</name>
<dbReference type="GO" id="GO:0031966">
    <property type="term" value="C:mitochondrial membrane"/>
    <property type="evidence" value="ECO:0007669"/>
    <property type="project" value="UniProtKB-SubCell"/>
</dbReference>
<accession>A0A9P5JX56</accession>
<keyword evidence="7" id="KW-0496">Mitochondrion</keyword>
<dbReference type="EMBL" id="WHVB01000032">
    <property type="protein sequence ID" value="KAF8468498.1"/>
    <property type="molecule type" value="Genomic_DNA"/>
</dbReference>
<evidence type="ECO:0000313" key="11">
    <source>
        <dbReference type="EMBL" id="KAF8468498.1"/>
    </source>
</evidence>
<reference evidence="11" key="2">
    <citation type="journal article" date="2020" name="Nat. Commun.">
        <title>Large-scale genome sequencing of mycorrhizal fungi provides insights into the early evolution of symbiotic traits.</title>
        <authorList>
            <person name="Miyauchi S."/>
            <person name="Kiss E."/>
            <person name="Kuo A."/>
            <person name="Drula E."/>
            <person name="Kohler A."/>
            <person name="Sanchez-Garcia M."/>
            <person name="Morin E."/>
            <person name="Andreopoulos B."/>
            <person name="Barry K.W."/>
            <person name="Bonito G."/>
            <person name="Buee M."/>
            <person name="Carver A."/>
            <person name="Chen C."/>
            <person name="Cichocki N."/>
            <person name="Clum A."/>
            <person name="Culley D."/>
            <person name="Crous P.W."/>
            <person name="Fauchery L."/>
            <person name="Girlanda M."/>
            <person name="Hayes R.D."/>
            <person name="Keri Z."/>
            <person name="LaButti K."/>
            <person name="Lipzen A."/>
            <person name="Lombard V."/>
            <person name="Magnuson J."/>
            <person name="Maillard F."/>
            <person name="Murat C."/>
            <person name="Nolan M."/>
            <person name="Ohm R.A."/>
            <person name="Pangilinan J."/>
            <person name="Pereira M.F."/>
            <person name="Perotto S."/>
            <person name="Peter M."/>
            <person name="Pfister S."/>
            <person name="Riley R."/>
            <person name="Sitrit Y."/>
            <person name="Stielow J.B."/>
            <person name="Szollosi G."/>
            <person name="Zifcakova L."/>
            <person name="Stursova M."/>
            <person name="Spatafora J.W."/>
            <person name="Tedersoo L."/>
            <person name="Vaario L.M."/>
            <person name="Yamada A."/>
            <person name="Yan M."/>
            <person name="Wang P."/>
            <person name="Xu J."/>
            <person name="Bruns T."/>
            <person name="Baldrian P."/>
            <person name="Vilgalys R."/>
            <person name="Dunand C."/>
            <person name="Henrissat B."/>
            <person name="Grigoriev I.V."/>
            <person name="Hibbett D."/>
            <person name="Nagy L.G."/>
            <person name="Martin F.M."/>
        </authorList>
    </citation>
    <scope>NUCLEOTIDE SEQUENCE</scope>
    <source>
        <strain evidence="11">Prilba</strain>
    </source>
</reference>